<proteinExistence type="predicted"/>
<dbReference type="RefSeq" id="WP_278005973.1">
    <property type="nucleotide sequence ID" value="NZ_JARSBN010000006.1"/>
</dbReference>
<evidence type="ECO:0000313" key="4">
    <source>
        <dbReference type="Proteomes" id="UP001529085"/>
    </source>
</evidence>
<evidence type="ECO:0000313" key="3">
    <source>
        <dbReference type="EMBL" id="MDG4716527.1"/>
    </source>
</evidence>
<comment type="caution">
    <text evidence="3">The sequence shown here is derived from an EMBL/GenBank/DDBJ whole genome shotgun (WGS) entry which is preliminary data.</text>
</comment>
<dbReference type="PANTHER" id="PTHR35149:SF2">
    <property type="entry name" value="DUF262 DOMAIN-CONTAINING PROTEIN"/>
    <property type="match status" value="1"/>
</dbReference>
<dbReference type="PANTHER" id="PTHR35149">
    <property type="entry name" value="SLL5132 PROTEIN"/>
    <property type="match status" value="1"/>
</dbReference>
<dbReference type="Pfam" id="PF07510">
    <property type="entry name" value="GmrSD_C"/>
    <property type="match status" value="1"/>
</dbReference>
<organism evidence="3 4">
    <name type="scientific">Winogradskyella marincola</name>
    <dbReference type="NCBI Taxonomy" id="3037795"/>
    <lineage>
        <taxon>Bacteria</taxon>
        <taxon>Pseudomonadati</taxon>
        <taxon>Bacteroidota</taxon>
        <taxon>Flavobacteriia</taxon>
        <taxon>Flavobacteriales</taxon>
        <taxon>Flavobacteriaceae</taxon>
        <taxon>Winogradskyella</taxon>
    </lineage>
</organism>
<accession>A0ABT6G3A8</accession>
<gene>
    <name evidence="3" type="ORF">P7122_11640</name>
</gene>
<keyword evidence="3" id="KW-0540">Nuclease</keyword>
<evidence type="ECO:0000259" key="1">
    <source>
        <dbReference type="Pfam" id="PF03235"/>
    </source>
</evidence>
<reference evidence="3 4" key="1">
    <citation type="submission" date="2023-03" db="EMBL/GenBank/DDBJ databases">
        <title>Strain YYF002 represents a novel species in the genus Winogradskyella isolated from seawater.</title>
        <authorList>
            <person name="Fu Z.-Y."/>
        </authorList>
    </citation>
    <scope>NUCLEOTIDE SEQUENCE [LARGE SCALE GENOMIC DNA]</scope>
    <source>
        <strain evidence="3 4">YYF002</strain>
    </source>
</reference>
<keyword evidence="3" id="KW-0378">Hydrolase</keyword>
<name>A0ABT6G3A8_9FLAO</name>
<dbReference type="InterPro" id="IPR004919">
    <property type="entry name" value="GmrSD_N"/>
</dbReference>
<dbReference type="Pfam" id="PF03235">
    <property type="entry name" value="GmrSD_N"/>
    <property type="match status" value="1"/>
</dbReference>
<evidence type="ECO:0000259" key="2">
    <source>
        <dbReference type="Pfam" id="PF07510"/>
    </source>
</evidence>
<dbReference type="Proteomes" id="UP001529085">
    <property type="component" value="Unassembled WGS sequence"/>
</dbReference>
<keyword evidence="3" id="KW-0255">Endonuclease</keyword>
<dbReference type="GO" id="GO:0004519">
    <property type="term" value="F:endonuclease activity"/>
    <property type="evidence" value="ECO:0007669"/>
    <property type="project" value="UniProtKB-KW"/>
</dbReference>
<feature type="domain" description="GmrSD restriction endonucleases N-terminal" evidence="1">
    <location>
        <begin position="21"/>
        <end position="217"/>
    </location>
</feature>
<feature type="domain" description="GmrSD restriction endonucleases C-terminal" evidence="2">
    <location>
        <begin position="519"/>
        <end position="648"/>
    </location>
</feature>
<protein>
    <submittedName>
        <fullName evidence="3">DUF262 domain-containing HNH endonuclease family protein</fullName>
    </submittedName>
</protein>
<dbReference type="InterPro" id="IPR011089">
    <property type="entry name" value="GmrSD_C"/>
</dbReference>
<sequence>MNTLIKTSNLQISSIELTLKSIVEKDLLFNIPIYQRLYVWGEQQIRTLLADLYRAYLIDKDKNYYLGGIMLTENNNKLDLIDGQQRFTTLWLISKVLEGDLGKFSYTYEKKRKIARISFSVRDFANQYFNYTNASISLTQDEIKELEPISDGIELIRNYLKDEIDEKERIEFSSFIYNHVLMVATKMPSDTDENKVFEAMNNRGVQLQQHEILKSTLLSKIKKNRDEMHQYALLWDACSIMDDYLEKNIKLVANLEWKQLFPDIDKGEKQDELPNDILRRLSALEDEKPSNFLLDILNEEILETEQEVIDDTIKKKKSKKGSESERVRSIISFPMLLLHTLRIYQFREIKDITADDSAEVKGKDLIRIFNSYSSYFETEKSVKAFINLLWKVRKQFDKYVIKWISNDEQKDEIHLIKRLYQSETAFQRRAPKTNEGFALLQSMLYHSQQIITHYWLTPFLNKMLDVDDASQLNTYLEKLDNEMFCNERRDLRTISFEVMQYGVNELKGNTDFVKKTLKSKLGTSYPSYWFYKLEYILWLNRDILNKKDSWQDYKMTAKNSVEHISPQNPKPEDVNIVFDLTDSEEKRVNKQNDFGNLVLLSPGMNSEYSNKTFNSKKVDFMDKKRLDSLKSDLIFNNDKWSWAKCKLHRRQVIKLFVNHLEN</sequence>
<dbReference type="EMBL" id="JARSBN010000006">
    <property type="protein sequence ID" value="MDG4716527.1"/>
    <property type="molecule type" value="Genomic_DNA"/>
</dbReference>
<keyword evidence="4" id="KW-1185">Reference proteome</keyword>